<feature type="region of interest" description="Disordered" evidence="6">
    <location>
        <begin position="829"/>
        <end position="848"/>
    </location>
</feature>
<dbReference type="FunFam" id="1.10.10.2030:FF:000001">
    <property type="entry name" value="DNA/RNA-binding protein KIN17, putative"/>
    <property type="match status" value="1"/>
</dbReference>
<organism evidence="8 9">
    <name type="scientific">Pythium oligandrum</name>
    <name type="common">Mycoparasitic fungus</name>
    <dbReference type="NCBI Taxonomy" id="41045"/>
    <lineage>
        <taxon>Eukaryota</taxon>
        <taxon>Sar</taxon>
        <taxon>Stramenopiles</taxon>
        <taxon>Oomycota</taxon>
        <taxon>Peronosporomycetes</taxon>
        <taxon>Pythiales</taxon>
        <taxon>Pythiaceae</taxon>
        <taxon>Pythium</taxon>
    </lineage>
</organism>
<gene>
    <name evidence="8" type="ORF">Poli38472_008975</name>
</gene>
<name>A0A8K1CM18_PYTOL</name>
<dbReference type="SMART" id="SM01253">
    <property type="entry name" value="Kin17_mid"/>
    <property type="match status" value="1"/>
</dbReference>
<dbReference type="Gene3D" id="2.30.30.30">
    <property type="match status" value="1"/>
</dbReference>
<keyword evidence="5" id="KW-0175">Coiled coil</keyword>
<dbReference type="Pfam" id="PF10357">
    <property type="entry name" value="WH_KIN17"/>
    <property type="match status" value="1"/>
</dbReference>
<dbReference type="Pfam" id="PF25092">
    <property type="entry name" value="SH3_KIN17_C"/>
    <property type="match status" value="1"/>
</dbReference>
<keyword evidence="4" id="KW-0862">Zinc</keyword>
<evidence type="ECO:0000259" key="7">
    <source>
        <dbReference type="SMART" id="SM01253"/>
    </source>
</evidence>
<evidence type="ECO:0000256" key="5">
    <source>
        <dbReference type="SAM" id="Coils"/>
    </source>
</evidence>
<dbReference type="PANTHER" id="PTHR12805:SF0">
    <property type="entry name" value="DNA_RNA-BINDING PROTEIN KIN17"/>
    <property type="match status" value="1"/>
</dbReference>
<evidence type="ECO:0000256" key="4">
    <source>
        <dbReference type="ARBA" id="ARBA00022833"/>
    </source>
</evidence>
<reference evidence="8" key="1">
    <citation type="submission" date="2019-03" db="EMBL/GenBank/DDBJ databases">
        <title>Long read genome sequence of the mycoparasitic Pythium oligandrum ATCC 38472 isolated from sugarbeet rhizosphere.</title>
        <authorList>
            <person name="Gaulin E."/>
        </authorList>
    </citation>
    <scope>NUCLEOTIDE SEQUENCE</scope>
    <source>
        <strain evidence="8">ATCC 38472_TT</strain>
    </source>
</reference>
<feature type="compositionally biased region" description="Low complexity" evidence="6">
    <location>
        <begin position="856"/>
        <end position="870"/>
    </location>
</feature>
<feature type="region of interest" description="Disordered" evidence="6">
    <location>
        <begin position="304"/>
        <end position="326"/>
    </location>
</feature>
<dbReference type="InterPro" id="IPR038254">
    <property type="entry name" value="KIN17_WH-like_sf"/>
</dbReference>
<dbReference type="FunFam" id="2.30.30.140:FF:000092">
    <property type="entry name" value="DNA/RNA-binding protein KIN17"/>
    <property type="match status" value="1"/>
</dbReference>
<dbReference type="GO" id="GO:0006260">
    <property type="term" value="P:DNA replication"/>
    <property type="evidence" value="ECO:0007669"/>
    <property type="project" value="TreeGrafter"/>
</dbReference>
<dbReference type="FunFam" id="2.30.30.30:FF:000021">
    <property type="entry name" value="DNA/RNA-binding protein KIN17, putative"/>
    <property type="match status" value="1"/>
</dbReference>
<keyword evidence="3" id="KW-0863">Zinc-finger</keyword>
<protein>
    <recommendedName>
        <fullName evidence="7">DNA/RNA-binding protein Kin17 WH-like domain-containing protein</fullName>
    </recommendedName>
</protein>
<dbReference type="InterPro" id="IPR037321">
    <property type="entry name" value="KIN17-like"/>
</dbReference>
<feature type="compositionally biased region" description="Polar residues" evidence="6">
    <location>
        <begin position="310"/>
        <end position="319"/>
    </location>
</feature>
<accession>A0A8K1CM18</accession>
<dbReference type="Pfam" id="PF25095">
    <property type="entry name" value="C2H2-zf_KIN17"/>
    <property type="match status" value="1"/>
</dbReference>
<dbReference type="Gene3D" id="1.10.10.2030">
    <property type="entry name" value="DNA/RNA-binding protein Kin17, conserved domain"/>
    <property type="match status" value="1"/>
</dbReference>
<dbReference type="AlphaFoldDB" id="A0A8K1CM18"/>
<dbReference type="GO" id="GO:0005634">
    <property type="term" value="C:nucleus"/>
    <property type="evidence" value="ECO:0007669"/>
    <property type="project" value="TreeGrafter"/>
</dbReference>
<dbReference type="InterPro" id="IPR014722">
    <property type="entry name" value="Rib_uL2_dom2"/>
</dbReference>
<feature type="region of interest" description="Disordered" evidence="6">
    <location>
        <begin position="151"/>
        <end position="194"/>
    </location>
</feature>
<sequence length="1052" mass="116947">MALPTPLATPPGMMTGEPHDADVHSLLEVTQQPPETWYKDQFGRKATFDVQVQRVSRGCGGCREQRHLNVQLLYESGKVVENQNILRVASGLCLNKDDVSVLAIRIMEVSKNHQNQKFRLQISLPGCAHKAVPSTGAAAITNAVLVLSKKNKRPVKAEGEDSEAKSVKSKKSKHSPTHGHDSSSPQNSAYSTPTSKTLLRTAPAFEGFTDSMDVESAWASESVRFQRPTEGLCLWANAAFNFLRRLQWQHRCSPESPDQMSGMIENTVYMCPVCNAQYGMVPAHRQECDLALLLEQTGLVDEEMAPPQPQRTHQGSNSIPVPKHPTTKKLLFDGEGDDQDSVNMNGWRLSPLAHGKSYTMNGGGRISNQPPAFGTASVDLLAKNLNLESWEGYSSLSKIMFSMEADGRQPRETTLNLMAPSGKGGSNASVASSFGSGLLSFAGSSPAKSSQQTTLGISSLISGVKEMSPETVAFLQEQDAELTGDASLLRSLSRVSLTDFMPDGSNEASNGAEELRANVAALSAVMADEVKTQTAESAVMTIAAADFRHCGCPAFDSTNSLTGFYFVSESEGSTQLRFMPNFYPLPPQMLQELEKDVATWRLRSDILHSRRSKDANALDQLKELVVAALLRRGAPFTELNRITNKSSMGKHEFLTAKAIGNRMKAKGLQKLRWYCQVCQKQCRDENGFKCHTTSESHQRQMLVVASNPDKFLSGYSEMFEKDFLENLRRRHGTKRMHANIVYNEYIADKEHIHMNATQWTTLNGFVQYLGRTGKCTVDETEKGWYVQYIDRDPRKIARQEELEKKKQAELDHEERNRAFIERQLKMTRERMDDESLEQRPTKLQRREGDEGKIQITLGGSRSGTTSQTSGKLSSLNVFGGGENDDASAAPTKKSGRAVDAIMEAEEKRKREQEQRRVQEEDLRAKKHENWVTTGIVVKVMNKRVGDGKYYKQKGEIVQVKDRFGAKVEMLDSGDILQLDQDDLETVIPKVGRRVKIVNGAGRGNVATLLSISVDDFCASVRIESGSRRGDVLKRVEYEDICRVIEEEPSEKR</sequence>
<keyword evidence="9" id="KW-1185">Reference proteome</keyword>
<dbReference type="InterPro" id="IPR041330">
    <property type="entry name" value="KN17_SH3"/>
</dbReference>
<keyword evidence="2" id="KW-0479">Metal-binding</keyword>
<evidence type="ECO:0000256" key="3">
    <source>
        <dbReference type="ARBA" id="ARBA00022771"/>
    </source>
</evidence>
<dbReference type="InterPro" id="IPR041995">
    <property type="entry name" value="KOW_KIN17"/>
</dbReference>
<dbReference type="InterPro" id="IPR036236">
    <property type="entry name" value="Znf_C2H2_sf"/>
</dbReference>
<dbReference type="CDD" id="cd13155">
    <property type="entry name" value="KOW_KIN17"/>
    <property type="match status" value="1"/>
</dbReference>
<dbReference type="OrthoDB" id="10266249at2759"/>
<dbReference type="GO" id="GO:0003690">
    <property type="term" value="F:double-stranded DNA binding"/>
    <property type="evidence" value="ECO:0007669"/>
    <property type="project" value="TreeGrafter"/>
</dbReference>
<evidence type="ECO:0000256" key="2">
    <source>
        <dbReference type="ARBA" id="ARBA00022723"/>
    </source>
</evidence>
<dbReference type="GO" id="GO:0008270">
    <property type="term" value="F:zinc ion binding"/>
    <property type="evidence" value="ECO:0007669"/>
    <property type="project" value="UniProtKB-KW"/>
</dbReference>
<feature type="coiled-coil region" evidence="5">
    <location>
        <begin position="901"/>
        <end position="928"/>
    </location>
</feature>
<dbReference type="Proteomes" id="UP000794436">
    <property type="component" value="Unassembled WGS sequence"/>
</dbReference>
<feature type="region of interest" description="Disordered" evidence="6">
    <location>
        <begin position="855"/>
        <end position="897"/>
    </location>
</feature>
<dbReference type="InterPro" id="IPR019447">
    <property type="entry name" value="DNA/RNA-bd_Kin17_WH-like_dom"/>
</dbReference>
<feature type="domain" description="DNA/RNA-binding protein Kin17 WH-like" evidence="7">
    <location>
        <begin position="699"/>
        <end position="825"/>
    </location>
</feature>
<evidence type="ECO:0000256" key="6">
    <source>
        <dbReference type="SAM" id="MobiDB-lite"/>
    </source>
</evidence>
<dbReference type="SUPFAM" id="SSF57667">
    <property type="entry name" value="beta-beta-alpha zinc fingers"/>
    <property type="match status" value="1"/>
</dbReference>
<dbReference type="InterPro" id="IPR056767">
    <property type="entry name" value="C2H2-Znf_KIN17"/>
</dbReference>
<evidence type="ECO:0000313" key="8">
    <source>
        <dbReference type="EMBL" id="TMW64808.1"/>
    </source>
</evidence>
<feature type="compositionally biased region" description="Basic and acidic residues" evidence="6">
    <location>
        <begin position="155"/>
        <end position="166"/>
    </location>
</feature>
<feature type="compositionally biased region" description="Basic residues" evidence="6">
    <location>
        <begin position="167"/>
        <end position="177"/>
    </location>
</feature>
<comment type="similarity">
    <text evidence="1">Belongs to the KIN17 family.</text>
</comment>
<feature type="compositionally biased region" description="Polar residues" evidence="6">
    <location>
        <begin position="182"/>
        <end position="194"/>
    </location>
</feature>
<dbReference type="EMBL" id="SPLM01000038">
    <property type="protein sequence ID" value="TMW64808.1"/>
    <property type="molecule type" value="Genomic_DNA"/>
</dbReference>
<evidence type="ECO:0000313" key="9">
    <source>
        <dbReference type="Proteomes" id="UP000794436"/>
    </source>
</evidence>
<dbReference type="Pfam" id="PF18131">
    <property type="entry name" value="KN17_SH3"/>
    <property type="match status" value="1"/>
</dbReference>
<proteinExistence type="inferred from homology"/>
<comment type="caution">
    <text evidence="8">The sequence shown here is derived from an EMBL/GenBank/DDBJ whole genome shotgun (WGS) entry which is preliminary data.</text>
</comment>
<dbReference type="Gene3D" id="2.30.30.140">
    <property type="match status" value="1"/>
</dbReference>
<dbReference type="PANTHER" id="PTHR12805">
    <property type="entry name" value="KIN17 KIN, ANTIGENIC DETERMINANT OF RECA PROTEIN HOMOLOG"/>
    <property type="match status" value="1"/>
</dbReference>
<evidence type="ECO:0000256" key="1">
    <source>
        <dbReference type="ARBA" id="ARBA00008517"/>
    </source>
</evidence>
<dbReference type="GO" id="GO:0006974">
    <property type="term" value="P:DNA damage response"/>
    <property type="evidence" value="ECO:0007669"/>
    <property type="project" value="TreeGrafter"/>
</dbReference>